<dbReference type="InterPro" id="IPR033443">
    <property type="entry name" value="PROP1-like_PPR_dom"/>
</dbReference>
<gene>
    <name evidence="18" type="primary">ga18465</name>
    <name evidence="18" type="ORF">PR202_ga18465</name>
</gene>
<protein>
    <recommendedName>
        <fullName evidence="5">ribonuclease P</fullName>
        <ecNumber evidence="5">3.1.26.5</ecNumber>
    </recommendedName>
</protein>
<evidence type="ECO:0000256" key="6">
    <source>
        <dbReference type="ARBA" id="ARBA00022694"/>
    </source>
</evidence>
<keyword evidence="13" id="KW-0809">Transit peptide</keyword>
<name>A0AAV5CSX0_ELECO</name>
<dbReference type="AlphaFoldDB" id="A0AAV5CSX0"/>
<dbReference type="GO" id="GO:0046872">
    <property type="term" value="F:metal ion binding"/>
    <property type="evidence" value="ECO:0007669"/>
    <property type="project" value="UniProtKB-KW"/>
</dbReference>
<dbReference type="InterPro" id="IPR011990">
    <property type="entry name" value="TPR-like_helical_dom_sf"/>
</dbReference>
<evidence type="ECO:0000256" key="12">
    <source>
        <dbReference type="ARBA" id="ARBA00022842"/>
    </source>
</evidence>
<keyword evidence="8" id="KW-0479">Metal-binding</keyword>
<dbReference type="PANTHER" id="PTHR13547:SF1">
    <property type="entry name" value="MITOCHONDRIAL RIBONUCLEASE P CATALYTIC SUBUNIT"/>
    <property type="match status" value="1"/>
</dbReference>
<dbReference type="Gene3D" id="1.25.40.10">
    <property type="entry name" value="Tetratricopeptide repeat domain"/>
    <property type="match status" value="1"/>
</dbReference>
<dbReference type="InterPro" id="IPR031595">
    <property type="entry name" value="PRORP_C"/>
</dbReference>
<evidence type="ECO:0000256" key="9">
    <source>
        <dbReference type="ARBA" id="ARBA00022737"/>
    </source>
</evidence>
<sequence>MRFAAAAGALRPTAATLLLFSPPQSRRRLLLSLPFARRRRHSSSTATVAEEEDGIESKAARRRRARDSPEGLLRHQLDMCSRHADLTTALRLYDDALSTASPVPLSLHHYNCLLYLCSNAAASASDPDAARRGFDIFARMEADGVQPNEATLTSVARLAAATRDPAMAFSVVRRMAQAGIPPRLRSYGPALFAYCDAKDADGASQVEAHMDASSVVPEEPELAALLRVNADNARADEVYRLLHRTRSLVRQVCDTTAQVVEAWFQSDAAAEVGVDQWDPSKVKEGVVKGGGGWHGQGWLGKGQWRVGRSHVHKDGTCQRCGERLVCIDIDPSETHNFANSLCELASKREVKEDFLTFQNWLRRHGPFDAVIDAANVGLYNSKAFSFSQVNSVVNAIQKITRSKKLPLIILHRNRVNNGPAKAPYNQKILESWRNAGALYATPPGSNDDWSAPFLFNRITVRLTFSGRGPTLHMPPPYSIVIQESEDGTWHVPTTTGDDIEKPREWICATRKKSK</sequence>
<comment type="similarity">
    <text evidence="4">Belongs to the PPR family. P subfamily.</text>
</comment>
<keyword evidence="10" id="KW-0378">Hydrolase</keyword>
<evidence type="ECO:0000256" key="13">
    <source>
        <dbReference type="ARBA" id="ARBA00022946"/>
    </source>
</evidence>
<comment type="catalytic activity">
    <reaction evidence="1">
        <text>Endonucleolytic cleavage of RNA, removing 5'-extranucleotides from tRNA precursor.</text>
        <dbReference type="EC" id="3.1.26.5"/>
    </reaction>
</comment>
<feature type="domain" description="PRORP" evidence="16">
    <location>
        <begin position="464"/>
        <end position="507"/>
    </location>
</feature>
<feature type="region of interest" description="Disordered" evidence="15">
    <location>
        <begin position="42"/>
        <end position="70"/>
    </location>
</feature>
<dbReference type="EC" id="3.1.26.5" evidence="5"/>
<evidence type="ECO:0000256" key="7">
    <source>
        <dbReference type="ARBA" id="ARBA00022722"/>
    </source>
</evidence>
<accession>A0AAV5CSX0</accession>
<evidence type="ECO:0000313" key="18">
    <source>
        <dbReference type="EMBL" id="GJN01218.1"/>
    </source>
</evidence>
<dbReference type="GO" id="GO:0005739">
    <property type="term" value="C:mitochondrion"/>
    <property type="evidence" value="ECO:0007669"/>
    <property type="project" value="UniProtKB-SubCell"/>
</dbReference>
<evidence type="ECO:0000259" key="16">
    <source>
        <dbReference type="Pfam" id="PF16953"/>
    </source>
</evidence>
<evidence type="ECO:0000256" key="4">
    <source>
        <dbReference type="ARBA" id="ARBA00007626"/>
    </source>
</evidence>
<keyword evidence="7" id="KW-0540">Nuclease</keyword>
<comment type="subcellular location">
    <subcellularLocation>
        <location evidence="3">Mitochondrion</location>
    </subcellularLocation>
</comment>
<evidence type="ECO:0000256" key="14">
    <source>
        <dbReference type="ARBA" id="ARBA00023128"/>
    </source>
</evidence>
<reference evidence="18" key="2">
    <citation type="submission" date="2021-12" db="EMBL/GenBank/DDBJ databases">
        <title>Resequencing data analysis of finger millet.</title>
        <authorList>
            <person name="Hatakeyama M."/>
            <person name="Aluri S."/>
            <person name="Balachadran M.T."/>
            <person name="Sivarajan S.R."/>
            <person name="Poveda L."/>
            <person name="Shimizu-Inatsugi R."/>
            <person name="Schlapbach R."/>
            <person name="Sreeman S.M."/>
            <person name="Shimizu K.K."/>
        </authorList>
    </citation>
    <scope>NUCLEOTIDE SEQUENCE</scope>
</reference>
<evidence type="ECO:0000256" key="2">
    <source>
        <dbReference type="ARBA" id="ARBA00001946"/>
    </source>
</evidence>
<evidence type="ECO:0000256" key="5">
    <source>
        <dbReference type="ARBA" id="ARBA00012179"/>
    </source>
</evidence>
<keyword evidence="12" id="KW-0460">Magnesium</keyword>
<proteinExistence type="inferred from homology"/>
<feature type="domain" description="PRORP" evidence="16">
    <location>
        <begin position="311"/>
        <end position="449"/>
    </location>
</feature>
<evidence type="ECO:0000313" key="19">
    <source>
        <dbReference type="Proteomes" id="UP001054889"/>
    </source>
</evidence>
<organism evidence="18 19">
    <name type="scientific">Eleusine coracana subsp. coracana</name>
    <dbReference type="NCBI Taxonomy" id="191504"/>
    <lineage>
        <taxon>Eukaryota</taxon>
        <taxon>Viridiplantae</taxon>
        <taxon>Streptophyta</taxon>
        <taxon>Embryophyta</taxon>
        <taxon>Tracheophyta</taxon>
        <taxon>Spermatophyta</taxon>
        <taxon>Magnoliopsida</taxon>
        <taxon>Liliopsida</taxon>
        <taxon>Poales</taxon>
        <taxon>Poaceae</taxon>
        <taxon>PACMAD clade</taxon>
        <taxon>Chloridoideae</taxon>
        <taxon>Cynodonteae</taxon>
        <taxon>Eleusininae</taxon>
        <taxon>Eleusine</taxon>
    </lineage>
</organism>
<evidence type="ECO:0000256" key="3">
    <source>
        <dbReference type="ARBA" id="ARBA00004173"/>
    </source>
</evidence>
<dbReference type="Pfam" id="PF16953">
    <property type="entry name" value="PRORP"/>
    <property type="match status" value="2"/>
</dbReference>
<keyword evidence="11" id="KW-0862">Zinc</keyword>
<dbReference type="GO" id="GO:0001682">
    <property type="term" value="P:tRNA 5'-leader removal"/>
    <property type="evidence" value="ECO:0007669"/>
    <property type="project" value="TreeGrafter"/>
</dbReference>
<dbReference type="PANTHER" id="PTHR13547">
    <property type="match status" value="1"/>
</dbReference>
<dbReference type="EMBL" id="BQKI01000009">
    <property type="protein sequence ID" value="GJN01218.1"/>
    <property type="molecule type" value="Genomic_DNA"/>
</dbReference>
<dbReference type="Gene3D" id="3.40.50.11980">
    <property type="match status" value="1"/>
</dbReference>
<reference evidence="18" key="1">
    <citation type="journal article" date="2018" name="DNA Res.">
        <title>Multiple hybrid de novo genome assembly of finger millet, an orphan allotetraploid crop.</title>
        <authorList>
            <person name="Hatakeyama M."/>
            <person name="Aluri S."/>
            <person name="Balachadran M.T."/>
            <person name="Sivarajan S.R."/>
            <person name="Patrignani A."/>
            <person name="Gruter S."/>
            <person name="Poveda L."/>
            <person name="Shimizu-Inatsugi R."/>
            <person name="Baeten J."/>
            <person name="Francoijs K.J."/>
            <person name="Nataraja K.N."/>
            <person name="Reddy Y.A.N."/>
            <person name="Phadnis S."/>
            <person name="Ravikumar R.L."/>
            <person name="Schlapbach R."/>
            <person name="Sreeman S.M."/>
            <person name="Shimizu K.K."/>
        </authorList>
    </citation>
    <scope>NUCLEOTIDE SEQUENCE</scope>
</reference>
<dbReference type="Pfam" id="PF17177">
    <property type="entry name" value="PPR_long"/>
    <property type="match status" value="1"/>
</dbReference>
<comment type="cofactor">
    <cofactor evidence="2">
        <name>Mg(2+)</name>
        <dbReference type="ChEBI" id="CHEBI:18420"/>
    </cofactor>
</comment>
<keyword evidence="9" id="KW-0677">Repeat</keyword>
<evidence type="ECO:0000256" key="15">
    <source>
        <dbReference type="SAM" id="MobiDB-lite"/>
    </source>
</evidence>
<evidence type="ECO:0000259" key="17">
    <source>
        <dbReference type="Pfam" id="PF17177"/>
    </source>
</evidence>
<evidence type="ECO:0000256" key="8">
    <source>
        <dbReference type="ARBA" id="ARBA00022723"/>
    </source>
</evidence>
<dbReference type="GO" id="GO:0004526">
    <property type="term" value="F:ribonuclease P activity"/>
    <property type="evidence" value="ECO:0007669"/>
    <property type="project" value="UniProtKB-EC"/>
</dbReference>
<dbReference type="FunFam" id="1.25.40.10:FF:000339">
    <property type="entry name" value="Proteinaceous RNase P 1, chloroplastic/mitochondrial"/>
    <property type="match status" value="1"/>
</dbReference>
<comment type="caution">
    <text evidence="18">The sequence shown here is derived from an EMBL/GenBank/DDBJ whole genome shotgun (WGS) entry which is preliminary data.</text>
</comment>
<keyword evidence="6" id="KW-0819">tRNA processing</keyword>
<evidence type="ECO:0000256" key="11">
    <source>
        <dbReference type="ARBA" id="ARBA00022833"/>
    </source>
</evidence>
<evidence type="ECO:0000256" key="1">
    <source>
        <dbReference type="ARBA" id="ARBA00000928"/>
    </source>
</evidence>
<dbReference type="Proteomes" id="UP001054889">
    <property type="component" value="Unassembled WGS sequence"/>
</dbReference>
<evidence type="ECO:0000256" key="10">
    <source>
        <dbReference type="ARBA" id="ARBA00022801"/>
    </source>
</evidence>
<keyword evidence="14" id="KW-0496">Mitochondrion</keyword>
<feature type="domain" description="PROP1-like PPR" evidence="17">
    <location>
        <begin position="61"/>
        <end position="271"/>
    </location>
</feature>
<keyword evidence="19" id="KW-1185">Reference proteome</keyword>